<feature type="compositionally biased region" description="Polar residues" evidence="2">
    <location>
        <begin position="126"/>
        <end position="139"/>
    </location>
</feature>
<sequence length="139" mass="15395">MARLKRGSTVLDKATRRIAGMRSISETLEFADSLNLTEYQRRIQTLQTKLSSYNTMLSTLDEAMGQIQLLEEDLSSYSEKMLMSVGTRYGKNSLQYVQAGGKRRQRNKGASNTEPATTAIAPNVEKATTNGKSTETAVH</sequence>
<evidence type="ECO:0000256" key="2">
    <source>
        <dbReference type="SAM" id="MobiDB-lite"/>
    </source>
</evidence>
<evidence type="ECO:0008006" key="5">
    <source>
        <dbReference type="Google" id="ProtNLM"/>
    </source>
</evidence>
<gene>
    <name evidence="3" type="ORF">A6769_08610</name>
</gene>
<protein>
    <recommendedName>
        <fullName evidence="5">ATPase involved in DNA repair</fullName>
    </recommendedName>
</protein>
<proteinExistence type="predicted"/>
<reference evidence="3 4" key="1">
    <citation type="submission" date="2016-04" db="EMBL/GenBank/DDBJ databases">
        <authorList>
            <person name="Evans L.H."/>
            <person name="Alamgir A."/>
            <person name="Owens N."/>
            <person name="Weber N.D."/>
            <person name="Virtaneva K."/>
            <person name="Barbian K."/>
            <person name="Babar A."/>
            <person name="Rosenke K."/>
        </authorList>
    </citation>
    <scope>NUCLEOTIDE SEQUENCE [LARGE SCALE GENOMIC DNA]</scope>
    <source>
        <strain evidence="3">NIES-2108</strain>
    </source>
</reference>
<accession>A0A367RRW5</accession>
<evidence type="ECO:0000256" key="1">
    <source>
        <dbReference type="SAM" id="Coils"/>
    </source>
</evidence>
<evidence type="ECO:0000313" key="3">
    <source>
        <dbReference type="EMBL" id="RCJ38460.1"/>
    </source>
</evidence>
<evidence type="ECO:0000313" key="4">
    <source>
        <dbReference type="Proteomes" id="UP000252085"/>
    </source>
</evidence>
<feature type="coiled-coil region" evidence="1">
    <location>
        <begin position="36"/>
        <end position="80"/>
    </location>
</feature>
<dbReference type="AlphaFoldDB" id="A0A367RRW5"/>
<dbReference type="EMBL" id="LXQE01000117">
    <property type="protein sequence ID" value="RCJ38460.1"/>
    <property type="molecule type" value="Genomic_DNA"/>
</dbReference>
<comment type="caution">
    <text evidence="3">The sequence shown here is derived from an EMBL/GenBank/DDBJ whole genome shotgun (WGS) entry which is preliminary data.</text>
</comment>
<dbReference type="Proteomes" id="UP000252085">
    <property type="component" value="Unassembled WGS sequence"/>
</dbReference>
<feature type="region of interest" description="Disordered" evidence="2">
    <location>
        <begin position="98"/>
        <end position="139"/>
    </location>
</feature>
<keyword evidence="1" id="KW-0175">Coiled coil</keyword>
<name>A0A367RRW5_NOSPU</name>
<organism evidence="3 4">
    <name type="scientific">Nostoc punctiforme NIES-2108</name>
    <dbReference type="NCBI Taxonomy" id="1356359"/>
    <lineage>
        <taxon>Bacteria</taxon>
        <taxon>Bacillati</taxon>
        <taxon>Cyanobacteriota</taxon>
        <taxon>Cyanophyceae</taxon>
        <taxon>Nostocales</taxon>
        <taxon>Nostocaceae</taxon>
        <taxon>Nostoc</taxon>
    </lineage>
</organism>